<dbReference type="RefSeq" id="XP_004832029.1">
    <property type="nucleotide sequence ID" value="XM_004831972.1"/>
</dbReference>
<evidence type="ECO:0000313" key="4">
    <source>
        <dbReference type="Proteomes" id="UP000031512"/>
    </source>
</evidence>
<reference evidence="3 4" key="1">
    <citation type="journal article" date="2012" name="BMC Genomics">
        <title>Comparative genomic analysis and phylogenetic position of Theileria equi.</title>
        <authorList>
            <person name="Kappmeyer L.S."/>
            <person name="Thiagarajan M."/>
            <person name="Herndon D.R."/>
            <person name="Ramsay J.D."/>
            <person name="Caler E."/>
            <person name="Djikeng A."/>
            <person name="Gillespie J.J."/>
            <person name="Lau A.O."/>
            <person name="Roalson E.H."/>
            <person name="Silva J.C."/>
            <person name="Silva M.G."/>
            <person name="Suarez C.E."/>
            <person name="Ueti M.W."/>
            <person name="Nene V.M."/>
            <person name="Mealey R.H."/>
            <person name="Knowles D.P."/>
            <person name="Brayton K.A."/>
        </authorList>
    </citation>
    <scope>NUCLEOTIDE SEQUENCE [LARGE SCALE GENOMIC DNA]</scope>
    <source>
        <strain evidence="3 4">WA</strain>
    </source>
</reference>
<gene>
    <name evidence="3" type="ORF">BEWA_050450</name>
</gene>
<comment type="caution">
    <text evidence="3">The sequence shown here is derived from an EMBL/GenBank/DDBJ whole genome shotgun (WGS) entry which is preliminary data.</text>
</comment>
<name>L1LAT5_THEEQ</name>
<dbReference type="VEuPathDB" id="PiroplasmaDB:BEWA_050450"/>
<dbReference type="eggNOG" id="ENOG502RSZ7">
    <property type="taxonomic scope" value="Eukaryota"/>
</dbReference>
<dbReference type="EMBL" id="ACOU01000007">
    <property type="protein sequence ID" value="EKX72577.1"/>
    <property type="molecule type" value="Genomic_DNA"/>
</dbReference>
<keyword evidence="1" id="KW-0175">Coiled coil</keyword>
<feature type="coiled-coil region" evidence="1">
    <location>
        <begin position="454"/>
        <end position="484"/>
    </location>
</feature>
<accession>L1LAT5</accession>
<organism evidence="3 4">
    <name type="scientific">Theileria equi strain WA</name>
    <dbReference type="NCBI Taxonomy" id="1537102"/>
    <lineage>
        <taxon>Eukaryota</taxon>
        <taxon>Sar</taxon>
        <taxon>Alveolata</taxon>
        <taxon>Apicomplexa</taxon>
        <taxon>Aconoidasida</taxon>
        <taxon>Piroplasmida</taxon>
        <taxon>Theileriidae</taxon>
        <taxon>Theileria</taxon>
    </lineage>
</organism>
<dbReference type="AlphaFoldDB" id="L1LAT5"/>
<feature type="region of interest" description="Disordered" evidence="2">
    <location>
        <begin position="497"/>
        <end position="550"/>
    </location>
</feature>
<dbReference type="Proteomes" id="UP000031512">
    <property type="component" value="Unassembled WGS sequence"/>
</dbReference>
<feature type="compositionally biased region" description="Low complexity" evidence="2">
    <location>
        <begin position="525"/>
        <end position="545"/>
    </location>
</feature>
<evidence type="ECO:0000313" key="3">
    <source>
        <dbReference type="EMBL" id="EKX72577.1"/>
    </source>
</evidence>
<protein>
    <submittedName>
        <fullName evidence="3">Uncharacterized protein</fullName>
    </submittedName>
</protein>
<keyword evidence="4" id="KW-1185">Reference proteome</keyword>
<feature type="region of interest" description="Disordered" evidence="2">
    <location>
        <begin position="819"/>
        <end position="850"/>
    </location>
</feature>
<evidence type="ECO:0000256" key="2">
    <source>
        <dbReference type="SAM" id="MobiDB-lite"/>
    </source>
</evidence>
<feature type="compositionally biased region" description="Low complexity" evidence="2">
    <location>
        <begin position="503"/>
        <end position="514"/>
    </location>
</feature>
<evidence type="ECO:0000256" key="1">
    <source>
        <dbReference type="SAM" id="Coils"/>
    </source>
</evidence>
<dbReference type="GeneID" id="15805166"/>
<dbReference type="KEGG" id="beq:BEWA_050450"/>
<sequence length="899" mass="98105">MTKELVLDISAGCGESGTCNCKVHPDGITATREVNKPVAGFIKLIHKSNIPFKLNKDLGGLSIIEVGGNRKDSYIQNVQSVSVYYWNGSPDTPILLGITKGSSKPTFYGRAIGFKTWMNGRVQNLDETQALDNQNCHNNDAVPFNIQDSTSGDLLKESKSSCLNKYRKIKLAQSSNPPGSEYVTTAYNIPSNTKISRVTYNGKPTDIPHISDPVDVITLYSYPGSDSVPLMIEFLKQGGASRWFESKDSGGTSWTEVGSGGNFYGTDSTIPKSALSEKLDEVLCKQYGNVTLDLSSTRSNRLEKYCCNEHQKNGGRIAVTKGEIKVNGVSKTASYYKHSLAPGTSVAGVYYKDIRGNRKKITLSGSPFPISGIQSVYTFYCGEEKPSLIYVDSDSVMTKGWYKGTDENWIWTHTGLEPKDFENKELDCMKWMKFKIKLGDCGCTGLSDCSIASGKSLEKLKEELQQEEKREREKREKLIAAEIRKVKQSAAQGFSSSTLNFTDSSDNSGSNGEDNSGGFGSVSITSSQLSPKGSSGSSTPVVSNSGAGGVTVRLDSRRSYPINHREGKMIDVSLYNNTLIAGYSAFQHKRKGKDFTINKFTVGNEGQTFPKEAIPVKDVKSVIVYFLSCSKSDDPATNIPLLVYIGSNDGKRHHWYIMKEKNGRKLYDISYVLWNRPPHKAKNLQITLQNIAEYLGISCKKESVPIPPNNDNEIKDQGTNGIPNNNIVQSGEMSNAISLGLPPKKLPILQLKAQQGGDNFYIVEDQKTVENTVKSEYVPLPSAKPDIRQNSVSSDLATNIAQGEATQPICDERQVSSATLGTASTSDGDGKAEESDSQTPLDTTPAEPGKTERFASVLTGGILAGAGYFFAGTAGTGATFFGGWKLYNRYKGDPWVRQI</sequence>
<proteinExistence type="predicted"/>